<protein>
    <submittedName>
        <fullName evidence="1">Uncharacterized protein</fullName>
    </submittedName>
</protein>
<proteinExistence type="predicted"/>
<dbReference type="GeneID" id="84651377"/>
<dbReference type="Proteomes" id="UP000321245">
    <property type="component" value="Unassembled WGS sequence"/>
</dbReference>
<sequence length="194" mass="23243">MDGTSLKYDFYTKKKLESEFLKDLGFSQDFIQKNLNEYKISIEKIIFDLLDLEYKSDYLDHHIFILEEDVIRLYDYSHTSDQTNDLKIIETITQSTNSKSFPVILIYIDSYMFYDEIYSYNDVEDEYYDDYLLKYVKEKLSIFFENEAPDFKSINSFLIKIIHSFIGFITLKEEIEYFEIKEAVNFAIDESLGL</sequence>
<accession>A0A511NJB9</accession>
<comment type="caution">
    <text evidence="1">The sequence shown here is derived from an EMBL/GenBank/DDBJ whole genome shotgun (WGS) entry which is preliminary data.</text>
</comment>
<dbReference type="EMBL" id="BJXC01000017">
    <property type="protein sequence ID" value="GEM52588.1"/>
    <property type="molecule type" value="Genomic_DNA"/>
</dbReference>
<evidence type="ECO:0000313" key="2">
    <source>
        <dbReference type="Proteomes" id="UP000321245"/>
    </source>
</evidence>
<dbReference type="RefSeq" id="WP_019976816.1">
    <property type="nucleotide sequence ID" value="NZ_BJXC01000017.1"/>
</dbReference>
<name>A0A511NJB9_9FLAO</name>
<organism evidence="1 2">
    <name type="scientific">Empedobacter brevis NBRC 14943 = ATCC 43319</name>
    <dbReference type="NCBI Taxonomy" id="1218108"/>
    <lineage>
        <taxon>Bacteria</taxon>
        <taxon>Pseudomonadati</taxon>
        <taxon>Bacteroidota</taxon>
        <taxon>Flavobacteriia</taxon>
        <taxon>Flavobacteriales</taxon>
        <taxon>Weeksellaceae</taxon>
        <taxon>Empedobacter</taxon>
    </lineage>
</organism>
<dbReference type="STRING" id="1218108.GCA_000382425_03347"/>
<dbReference type="AlphaFoldDB" id="A0A511NJB9"/>
<reference evidence="1 2" key="1">
    <citation type="submission" date="2019-07" db="EMBL/GenBank/DDBJ databases">
        <title>Whole genome shotgun sequence of Empedobacter brevis NBRC 14943.</title>
        <authorList>
            <person name="Hosoyama A."/>
            <person name="Uohara A."/>
            <person name="Ohji S."/>
            <person name="Ichikawa N."/>
        </authorList>
    </citation>
    <scope>NUCLEOTIDE SEQUENCE [LARGE SCALE GENOMIC DNA]</scope>
    <source>
        <strain evidence="1 2">NBRC 14943</strain>
    </source>
</reference>
<gene>
    <name evidence="1" type="ORF">EB1_23780</name>
</gene>
<keyword evidence="2" id="KW-1185">Reference proteome</keyword>
<evidence type="ECO:0000313" key="1">
    <source>
        <dbReference type="EMBL" id="GEM52588.1"/>
    </source>
</evidence>